<evidence type="ECO:0000313" key="1">
    <source>
        <dbReference type="EMBL" id="OGG23900.1"/>
    </source>
</evidence>
<protein>
    <submittedName>
        <fullName evidence="1">Uncharacterized protein</fullName>
    </submittedName>
</protein>
<dbReference type="STRING" id="1798392.A3A79_01730"/>
<dbReference type="EMBL" id="MFJV01000001">
    <property type="protein sequence ID" value="OGG23900.1"/>
    <property type="molecule type" value="Genomic_DNA"/>
</dbReference>
<comment type="caution">
    <text evidence="1">The sequence shown here is derived from an EMBL/GenBank/DDBJ whole genome shotgun (WGS) entry which is preliminary data.</text>
</comment>
<organism evidence="1 2">
    <name type="scientific">Candidatus Gottesmanbacteria bacterium RIFCSPLOWO2_01_FULL_43_11b</name>
    <dbReference type="NCBI Taxonomy" id="1798392"/>
    <lineage>
        <taxon>Bacteria</taxon>
        <taxon>Candidatus Gottesmaniibacteriota</taxon>
    </lineage>
</organism>
<dbReference type="AlphaFoldDB" id="A0A1F6AGL7"/>
<sequence>MPKAEIKGFGAAKLFKPFEIKGDVEILDMPGHTLVAIPDGKPMSQLQQLCQPELKLTLIITPDEKGRVIRNKREVSEAQLSGELSIVSGIDYNAIGSNIE</sequence>
<dbReference type="Proteomes" id="UP000178759">
    <property type="component" value="Unassembled WGS sequence"/>
</dbReference>
<reference evidence="1 2" key="1">
    <citation type="journal article" date="2016" name="Nat. Commun.">
        <title>Thousands of microbial genomes shed light on interconnected biogeochemical processes in an aquifer system.</title>
        <authorList>
            <person name="Anantharaman K."/>
            <person name="Brown C.T."/>
            <person name="Hug L.A."/>
            <person name="Sharon I."/>
            <person name="Castelle C.J."/>
            <person name="Probst A.J."/>
            <person name="Thomas B.C."/>
            <person name="Singh A."/>
            <person name="Wilkins M.J."/>
            <person name="Karaoz U."/>
            <person name="Brodie E.L."/>
            <person name="Williams K.H."/>
            <person name="Hubbard S.S."/>
            <person name="Banfield J.F."/>
        </authorList>
    </citation>
    <scope>NUCLEOTIDE SEQUENCE [LARGE SCALE GENOMIC DNA]</scope>
</reference>
<evidence type="ECO:0000313" key="2">
    <source>
        <dbReference type="Proteomes" id="UP000178759"/>
    </source>
</evidence>
<gene>
    <name evidence="1" type="ORF">A3A79_01730</name>
</gene>
<accession>A0A1F6AGL7</accession>
<name>A0A1F6AGL7_9BACT</name>
<proteinExistence type="predicted"/>